<protein>
    <submittedName>
        <fullName evidence="1">Uncharacterized protein</fullName>
    </submittedName>
</protein>
<name>A0A392TMP6_9FABA</name>
<reference evidence="1 2" key="1">
    <citation type="journal article" date="2018" name="Front. Plant Sci.">
        <title>Red Clover (Trifolium pratense) and Zigzag Clover (T. medium) - A Picture of Genomic Similarities and Differences.</title>
        <authorList>
            <person name="Dluhosova J."/>
            <person name="Istvanek J."/>
            <person name="Nedelnik J."/>
            <person name="Repkova J."/>
        </authorList>
    </citation>
    <scope>NUCLEOTIDE SEQUENCE [LARGE SCALE GENOMIC DNA]</scope>
    <source>
        <strain evidence="2">cv. 10/8</strain>
        <tissue evidence="1">Leaf</tissue>
    </source>
</reference>
<proteinExistence type="predicted"/>
<keyword evidence="2" id="KW-1185">Reference proteome</keyword>
<evidence type="ECO:0000313" key="2">
    <source>
        <dbReference type="Proteomes" id="UP000265520"/>
    </source>
</evidence>
<dbReference type="Proteomes" id="UP000265520">
    <property type="component" value="Unassembled WGS sequence"/>
</dbReference>
<accession>A0A392TMP6</accession>
<sequence>MDDDDLLDDEPNFDVLVNVIFILPVEYDVPTEVNEVE</sequence>
<organism evidence="1 2">
    <name type="scientific">Trifolium medium</name>
    <dbReference type="NCBI Taxonomy" id="97028"/>
    <lineage>
        <taxon>Eukaryota</taxon>
        <taxon>Viridiplantae</taxon>
        <taxon>Streptophyta</taxon>
        <taxon>Embryophyta</taxon>
        <taxon>Tracheophyta</taxon>
        <taxon>Spermatophyta</taxon>
        <taxon>Magnoliopsida</taxon>
        <taxon>eudicotyledons</taxon>
        <taxon>Gunneridae</taxon>
        <taxon>Pentapetalae</taxon>
        <taxon>rosids</taxon>
        <taxon>fabids</taxon>
        <taxon>Fabales</taxon>
        <taxon>Fabaceae</taxon>
        <taxon>Papilionoideae</taxon>
        <taxon>50 kb inversion clade</taxon>
        <taxon>NPAAA clade</taxon>
        <taxon>Hologalegina</taxon>
        <taxon>IRL clade</taxon>
        <taxon>Trifolieae</taxon>
        <taxon>Trifolium</taxon>
    </lineage>
</organism>
<comment type="caution">
    <text evidence="1">The sequence shown here is derived from an EMBL/GenBank/DDBJ whole genome shotgun (WGS) entry which is preliminary data.</text>
</comment>
<dbReference type="AlphaFoldDB" id="A0A392TMP6"/>
<dbReference type="EMBL" id="LXQA010619103">
    <property type="protein sequence ID" value="MCI62449.1"/>
    <property type="molecule type" value="Genomic_DNA"/>
</dbReference>
<evidence type="ECO:0000313" key="1">
    <source>
        <dbReference type="EMBL" id="MCI62449.1"/>
    </source>
</evidence>